<keyword evidence="8 15" id="KW-0479">Metal-binding</keyword>
<dbReference type="RefSeq" id="WP_379497295.1">
    <property type="nucleotide sequence ID" value="NZ_JBHSAO010000010.1"/>
</dbReference>
<organism evidence="18 19">
    <name type="scientific">Oceanobacillus longus</name>
    <dbReference type="NCBI Taxonomy" id="930120"/>
    <lineage>
        <taxon>Bacteria</taxon>
        <taxon>Bacillati</taxon>
        <taxon>Bacillota</taxon>
        <taxon>Bacilli</taxon>
        <taxon>Bacillales</taxon>
        <taxon>Bacillaceae</taxon>
        <taxon>Oceanobacillus</taxon>
    </lineage>
</organism>
<reference evidence="19" key="1">
    <citation type="journal article" date="2019" name="Int. J. Syst. Evol. Microbiol.">
        <title>The Global Catalogue of Microorganisms (GCM) 10K type strain sequencing project: providing services to taxonomists for standard genome sequencing and annotation.</title>
        <authorList>
            <consortium name="The Broad Institute Genomics Platform"/>
            <consortium name="The Broad Institute Genome Sequencing Center for Infectious Disease"/>
            <person name="Wu L."/>
            <person name="Ma J."/>
        </authorList>
    </citation>
    <scope>NUCLEOTIDE SEQUENCE [LARGE SCALE GENOMIC DNA]</scope>
    <source>
        <strain evidence="19">IBRC-M 10703</strain>
    </source>
</reference>
<dbReference type="InterPro" id="IPR005801">
    <property type="entry name" value="ADC_synthase"/>
</dbReference>
<comment type="catalytic activity">
    <reaction evidence="14 15">
        <text>chorismate + L-glutamine = anthranilate + pyruvate + L-glutamate + H(+)</text>
        <dbReference type="Rhea" id="RHEA:21732"/>
        <dbReference type="ChEBI" id="CHEBI:15361"/>
        <dbReference type="ChEBI" id="CHEBI:15378"/>
        <dbReference type="ChEBI" id="CHEBI:16567"/>
        <dbReference type="ChEBI" id="CHEBI:29748"/>
        <dbReference type="ChEBI" id="CHEBI:29985"/>
        <dbReference type="ChEBI" id="CHEBI:58359"/>
        <dbReference type="EC" id="4.1.3.27"/>
    </reaction>
</comment>
<comment type="caution">
    <text evidence="18">The sequence shown here is derived from an EMBL/GenBank/DDBJ whole genome shotgun (WGS) entry which is preliminary data.</text>
</comment>
<evidence type="ECO:0000313" key="19">
    <source>
        <dbReference type="Proteomes" id="UP001595772"/>
    </source>
</evidence>
<evidence type="ECO:0000256" key="9">
    <source>
        <dbReference type="ARBA" id="ARBA00022822"/>
    </source>
</evidence>
<dbReference type="Proteomes" id="UP001595772">
    <property type="component" value="Unassembled WGS sequence"/>
</dbReference>
<dbReference type="PANTHER" id="PTHR11236">
    <property type="entry name" value="AMINOBENZOATE/ANTHRANILATE SYNTHASE"/>
    <property type="match status" value="1"/>
</dbReference>
<dbReference type="InterPro" id="IPR005256">
    <property type="entry name" value="Anth_synth_I_PabB"/>
</dbReference>
<evidence type="ECO:0000256" key="4">
    <source>
        <dbReference type="ARBA" id="ARBA00011575"/>
    </source>
</evidence>
<dbReference type="InterPro" id="IPR019999">
    <property type="entry name" value="Anth_synth_I-like"/>
</dbReference>
<evidence type="ECO:0000313" key="18">
    <source>
        <dbReference type="EMBL" id="MFC4024794.1"/>
    </source>
</evidence>
<evidence type="ECO:0000256" key="12">
    <source>
        <dbReference type="ARBA" id="ARBA00023239"/>
    </source>
</evidence>
<dbReference type="PANTHER" id="PTHR11236:SF48">
    <property type="entry name" value="ISOCHORISMATE SYNTHASE MENF"/>
    <property type="match status" value="1"/>
</dbReference>
<comment type="similarity">
    <text evidence="3 15">Belongs to the anthranilate synthase component I family.</text>
</comment>
<evidence type="ECO:0000259" key="17">
    <source>
        <dbReference type="Pfam" id="PF04715"/>
    </source>
</evidence>
<comment type="pathway">
    <text evidence="2 15">Amino-acid biosynthesis; L-tryptophan biosynthesis; L-tryptophan from chorismate: step 1/5.</text>
</comment>
<name>A0ABV8H329_9BACI</name>
<accession>A0ABV8H329</accession>
<gene>
    <name evidence="15 18" type="primary">trpE</name>
    <name evidence="18" type="ORF">ACFOUV_13405</name>
</gene>
<dbReference type="Pfam" id="PF04715">
    <property type="entry name" value="Anth_synt_I_N"/>
    <property type="match status" value="1"/>
</dbReference>
<feature type="domain" description="Chorismate-utilising enzyme C-terminal" evidence="16">
    <location>
        <begin position="198"/>
        <end position="454"/>
    </location>
</feature>
<comment type="function">
    <text evidence="13 15">Part of a heterotetrameric complex that catalyzes the two-step biosynthesis of anthranilate, an intermediate in the biosynthesis of L-tryptophan. In the first step, the glutamine-binding beta subunit (TrpG) of anthranilate synthase (AS) provides the glutamine amidotransferase activity which generates ammonia as a substrate that, along with chorismate, is used in the second step, catalyzed by the large alpha subunit of AS (TrpE) to produce anthranilate. In the absence of TrpG, TrpE can synthesize anthranilate directly from chorismate and high concentrations of ammonia.</text>
</comment>
<keyword evidence="9 15" id="KW-0822">Tryptophan biosynthesis</keyword>
<dbReference type="NCBIfam" id="TIGR00564">
    <property type="entry name" value="trpE_most"/>
    <property type="match status" value="1"/>
</dbReference>
<protein>
    <recommendedName>
        <fullName evidence="6 15">Anthranilate synthase component 1</fullName>
        <ecNumber evidence="5 15">4.1.3.27</ecNumber>
    </recommendedName>
</protein>
<evidence type="ECO:0000256" key="1">
    <source>
        <dbReference type="ARBA" id="ARBA00001946"/>
    </source>
</evidence>
<evidence type="ECO:0000256" key="10">
    <source>
        <dbReference type="ARBA" id="ARBA00022842"/>
    </source>
</evidence>
<keyword evidence="7 15" id="KW-0028">Amino-acid biosynthesis</keyword>
<comment type="subunit">
    <text evidence="4 15">Heterotetramer consisting of two non-identical subunits: a beta subunit (TrpG) and a large alpha subunit (TrpE).</text>
</comment>
<dbReference type="Gene3D" id="3.60.120.10">
    <property type="entry name" value="Anthranilate synthase"/>
    <property type="match status" value="1"/>
</dbReference>
<keyword evidence="19" id="KW-1185">Reference proteome</keyword>
<dbReference type="EC" id="4.1.3.27" evidence="5 15"/>
<evidence type="ECO:0000259" key="16">
    <source>
        <dbReference type="Pfam" id="PF00425"/>
    </source>
</evidence>
<proteinExistence type="inferred from homology"/>
<evidence type="ECO:0000256" key="7">
    <source>
        <dbReference type="ARBA" id="ARBA00022605"/>
    </source>
</evidence>
<dbReference type="EMBL" id="JBHSAO010000010">
    <property type="protein sequence ID" value="MFC4024794.1"/>
    <property type="molecule type" value="Genomic_DNA"/>
</dbReference>
<evidence type="ECO:0000256" key="6">
    <source>
        <dbReference type="ARBA" id="ARBA00020653"/>
    </source>
</evidence>
<feature type="domain" description="Anthranilate synthase component I N-terminal" evidence="17">
    <location>
        <begin position="17"/>
        <end position="152"/>
    </location>
</feature>
<keyword evidence="11 15" id="KW-0057">Aromatic amino acid biosynthesis</keyword>
<sequence>MQNNHSFKYTKMAAGELTPIQVLKNLTGRKKFLLESTFQHDQKGKFSFLGMSPYEEVIGRGNQTTIINMETDRLETKKENALLYIKNHLPMVEINLQLPFFGGAVGYIGYDSIRAFEDIGNPLPDELDMPDIHFMFYKDVIVFDHTNNDIYLIAVNPNNQSENALEARIEKLKESLLKDKNSTTIDFESIHFEPETTEESFKEKVRVAKEHIKHGDIFQVVLSQRMTAKINEHPSFPLSFYQKLRKANPSPYMFYIDFEDYLILGASPESLVQTTGREIVTNPIAGTRPRGRTTAEDEVLMNDLLSDEKEIAEHRMLVDLSRNDIGRVCEINSITVPTYMKIEKYQHVMHIVSEVKGRLHKNYSGIDALITCLPAGTVSGAPKIRAMQIINKLEEKKRGAYGGGIGYINFNHDLNIALTIRSLVIKNNIAHLQAGAGIVFDSVPENEYKETLNKARSLMEVQELDPIN</sequence>
<evidence type="ECO:0000256" key="3">
    <source>
        <dbReference type="ARBA" id="ARBA00009562"/>
    </source>
</evidence>
<evidence type="ECO:0000256" key="5">
    <source>
        <dbReference type="ARBA" id="ARBA00012266"/>
    </source>
</evidence>
<dbReference type="InterPro" id="IPR006805">
    <property type="entry name" value="Anth_synth_I_N"/>
</dbReference>
<dbReference type="GO" id="GO:0004049">
    <property type="term" value="F:anthranilate synthase activity"/>
    <property type="evidence" value="ECO:0007669"/>
    <property type="project" value="UniProtKB-EC"/>
</dbReference>
<comment type="cofactor">
    <cofactor evidence="1 15">
        <name>Mg(2+)</name>
        <dbReference type="ChEBI" id="CHEBI:18420"/>
    </cofactor>
</comment>
<evidence type="ECO:0000256" key="2">
    <source>
        <dbReference type="ARBA" id="ARBA00004873"/>
    </source>
</evidence>
<dbReference type="PRINTS" id="PR00095">
    <property type="entry name" value="ANTSNTHASEI"/>
</dbReference>
<evidence type="ECO:0000256" key="11">
    <source>
        <dbReference type="ARBA" id="ARBA00023141"/>
    </source>
</evidence>
<evidence type="ECO:0000256" key="14">
    <source>
        <dbReference type="ARBA" id="ARBA00047683"/>
    </source>
</evidence>
<keyword evidence="10 15" id="KW-0460">Magnesium</keyword>
<dbReference type="Pfam" id="PF00425">
    <property type="entry name" value="Chorismate_bind"/>
    <property type="match status" value="1"/>
</dbReference>
<keyword evidence="12 15" id="KW-0456">Lyase</keyword>
<evidence type="ECO:0000256" key="13">
    <source>
        <dbReference type="ARBA" id="ARBA00025634"/>
    </source>
</evidence>
<dbReference type="InterPro" id="IPR015890">
    <property type="entry name" value="Chorismate_C"/>
</dbReference>
<evidence type="ECO:0000256" key="8">
    <source>
        <dbReference type="ARBA" id="ARBA00022723"/>
    </source>
</evidence>
<evidence type="ECO:0000256" key="15">
    <source>
        <dbReference type="RuleBase" id="RU364045"/>
    </source>
</evidence>
<dbReference type="SUPFAM" id="SSF56322">
    <property type="entry name" value="ADC synthase"/>
    <property type="match status" value="1"/>
</dbReference>